<sequence>MAFFTAAGRLRRRTYFLRVLALYALAMLVYALPGLLYAVQVPSSVALLALGGFLVIFYLVLIQVLLRLHDLNLSSWWSLIMLLPVVSYILGGGLQFVQGTIGPNRFGLDSKRPHLLPPAVTVVDLEVN</sequence>
<feature type="transmembrane region" description="Helical" evidence="1">
    <location>
        <begin position="45"/>
        <end position="66"/>
    </location>
</feature>
<name>A0ABU9LP88_9BACT</name>
<feature type="transmembrane region" description="Helical" evidence="1">
    <location>
        <begin position="78"/>
        <end position="97"/>
    </location>
</feature>
<evidence type="ECO:0000313" key="3">
    <source>
        <dbReference type="Proteomes" id="UP001479606"/>
    </source>
</evidence>
<dbReference type="PANTHER" id="PTHR34980">
    <property type="entry name" value="INNER MEMBRANE PROTEIN-RELATED-RELATED"/>
    <property type="match status" value="1"/>
</dbReference>
<organism evidence="2 3">
    <name type="scientific">Hymenobacter segetis</name>
    <dbReference type="NCBI Taxonomy" id="2025509"/>
    <lineage>
        <taxon>Bacteria</taxon>
        <taxon>Pseudomonadati</taxon>
        <taxon>Bacteroidota</taxon>
        <taxon>Cytophagia</taxon>
        <taxon>Cytophagales</taxon>
        <taxon>Hymenobacteraceae</taxon>
        <taxon>Hymenobacter</taxon>
    </lineage>
</organism>
<protein>
    <submittedName>
        <fullName evidence="2">DUF805 domain-containing protein</fullName>
    </submittedName>
</protein>
<keyword evidence="3" id="KW-1185">Reference proteome</keyword>
<keyword evidence="1" id="KW-0472">Membrane</keyword>
<feature type="transmembrane region" description="Helical" evidence="1">
    <location>
        <begin position="20"/>
        <end position="39"/>
    </location>
</feature>
<keyword evidence="1" id="KW-1133">Transmembrane helix</keyword>
<dbReference type="InterPro" id="IPR008523">
    <property type="entry name" value="DUF805"/>
</dbReference>
<reference evidence="2 3" key="1">
    <citation type="journal article" date="2018" name="Arch. Microbiol.">
        <title>Hymenobacter segetis sp. nov., isolated from soil.</title>
        <authorList>
            <person name="Ten L.N."/>
            <person name="Lim S.J."/>
            <person name="Kim B.O."/>
            <person name="Kang I.K."/>
            <person name="Jung H.Y."/>
        </authorList>
    </citation>
    <scope>NUCLEOTIDE SEQUENCE [LARGE SCALE GENOMIC DNA]</scope>
    <source>
        <strain evidence="2 3">S7-3-11</strain>
    </source>
</reference>
<comment type="caution">
    <text evidence="2">The sequence shown here is derived from an EMBL/GenBank/DDBJ whole genome shotgun (WGS) entry which is preliminary data.</text>
</comment>
<proteinExistence type="predicted"/>
<dbReference type="Pfam" id="PF05656">
    <property type="entry name" value="DUF805"/>
    <property type="match status" value="1"/>
</dbReference>
<dbReference type="RefSeq" id="WP_342295186.1">
    <property type="nucleotide sequence ID" value="NZ_JBCEVZ010000001.1"/>
</dbReference>
<dbReference type="Proteomes" id="UP001479606">
    <property type="component" value="Unassembled WGS sequence"/>
</dbReference>
<gene>
    <name evidence="2" type="ORF">AAFH49_00525</name>
</gene>
<evidence type="ECO:0000256" key="1">
    <source>
        <dbReference type="SAM" id="Phobius"/>
    </source>
</evidence>
<keyword evidence="1" id="KW-0812">Transmembrane</keyword>
<dbReference type="EMBL" id="JBCEVZ010000001">
    <property type="protein sequence ID" value="MEL5992670.1"/>
    <property type="molecule type" value="Genomic_DNA"/>
</dbReference>
<accession>A0ABU9LP88</accession>
<evidence type="ECO:0000313" key="2">
    <source>
        <dbReference type="EMBL" id="MEL5992670.1"/>
    </source>
</evidence>